<sequence>VQGALIRRDLLGAAGGEHAGAGAGGLACRGDSPRGSGGAQDRDALRRRRFRRGRASLEAHDPGPPAGPPGRGQVYRRPERARDHQGARPARRRLRRLQCRRRSLGGPLHRRGLGQPEPPSWPRQPPHGRRLHLEADRCRRGRSLRELDGQDVRRRRARLGDSPR</sequence>
<gene>
    <name evidence="2" type="ORF">AVDCRST_MAG55-2347</name>
</gene>
<dbReference type="AlphaFoldDB" id="A0A6J4PZU5"/>
<evidence type="ECO:0000313" key="2">
    <source>
        <dbReference type="EMBL" id="CAA9426417.1"/>
    </source>
</evidence>
<feature type="non-terminal residue" evidence="2">
    <location>
        <position position="164"/>
    </location>
</feature>
<dbReference type="EMBL" id="CADCUZ010000111">
    <property type="protein sequence ID" value="CAA9426417.1"/>
    <property type="molecule type" value="Genomic_DNA"/>
</dbReference>
<organism evidence="2">
    <name type="scientific">uncultured Rubrobacteraceae bacterium</name>
    <dbReference type="NCBI Taxonomy" id="349277"/>
    <lineage>
        <taxon>Bacteria</taxon>
        <taxon>Bacillati</taxon>
        <taxon>Actinomycetota</taxon>
        <taxon>Rubrobacteria</taxon>
        <taxon>Rubrobacterales</taxon>
        <taxon>Rubrobacteraceae</taxon>
        <taxon>environmental samples</taxon>
    </lineage>
</organism>
<feature type="compositionally biased region" description="Basic and acidic residues" evidence="1">
    <location>
        <begin position="131"/>
        <end position="164"/>
    </location>
</feature>
<accession>A0A6J4PZU5</accession>
<name>A0A6J4PZU5_9ACTN</name>
<feature type="compositionally biased region" description="Gly residues" evidence="1">
    <location>
        <begin position="13"/>
        <end position="27"/>
    </location>
</feature>
<reference evidence="2" key="1">
    <citation type="submission" date="2020-02" db="EMBL/GenBank/DDBJ databases">
        <authorList>
            <person name="Meier V. D."/>
        </authorList>
    </citation>
    <scope>NUCLEOTIDE SEQUENCE</scope>
    <source>
        <strain evidence="2">AVDCRST_MAG55</strain>
    </source>
</reference>
<feature type="non-terminal residue" evidence="2">
    <location>
        <position position="1"/>
    </location>
</feature>
<feature type="compositionally biased region" description="Basic residues" evidence="1">
    <location>
        <begin position="89"/>
        <end position="112"/>
    </location>
</feature>
<feature type="region of interest" description="Disordered" evidence="1">
    <location>
        <begin position="1"/>
        <end position="164"/>
    </location>
</feature>
<feature type="compositionally biased region" description="Basic and acidic residues" evidence="1">
    <location>
        <begin position="76"/>
        <end position="86"/>
    </location>
</feature>
<protein>
    <submittedName>
        <fullName evidence="2">Uncharacterized protein</fullName>
    </submittedName>
</protein>
<proteinExistence type="predicted"/>
<evidence type="ECO:0000256" key="1">
    <source>
        <dbReference type="SAM" id="MobiDB-lite"/>
    </source>
</evidence>
<feature type="compositionally biased region" description="Basic and acidic residues" evidence="1">
    <location>
        <begin position="1"/>
        <end position="10"/>
    </location>
</feature>
<feature type="compositionally biased region" description="Basic residues" evidence="1">
    <location>
        <begin position="45"/>
        <end position="54"/>
    </location>
</feature>
<feature type="compositionally biased region" description="Pro residues" evidence="1">
    <location>
        <begin position="116"/>
        <end position="125"/>
    </location>
</feature>